<evidence type="ECO:0000313" key="4">
    <source>
        <dbReference type="Proteomes" id="UP000316921"/>
    </source>
</evidence>
<feature type="domain" description="Metallo-beta-lactamase" evidence="2">
    <location>
        <begin position="202"/>
        <end position="371"/>
    </location>
</feature>
<evidence type="ECO:0000259" key="2">
    <source>
        <dbReference type="SMART" id="SM00849"/>
    </source>
</evidence>
<dbReference type="InterPro" id="IPR036866">
    <property type="entry name" value="RibonucZ/Hydroxyglut_hydro"/>
</dbReference>
<proteinExistence type="inferred from homology"/>
<dbReference type="EMBL" id="CP036287">
    <property type="protein sequence ID" value="QDU67204.1"/>
    <property type="molecule type" value="Genomic_DNA"/>
</dbReference>
<organism evidence="3 4">
    <name type="scientific">Engelhardtia mirabilis</name>
    <dbReference type="NCBI Taxonomy" id="2528011"/>
    <lineage>
        <taxon>Bacteria</taxon>
        <taxon>Pseudomonadati</taxon>
        <taxon>Planctomycetota</taxon>
        <taxon>Planctomycetia</taxon>
        <taxon>Planctomycetia incertae sedis</taxon>
        <taxon>Engelhardtia</taxon>
    </lineage>
</organism>
<name>A0A518BJP9_9BACT</name>
<dbReference type="Proteomes" id="UP000316921">
    <property type="component" value="Chromosome"/>
</dbReference>
<dbReference type="AlphaFoldDB" id="A0A518BJP9"/>
<sequence length="427" mass="45484">MSTPQPRRRRASLVSTSAVLATVGALVLVPSVEAQTWLDLGNALPGSAGTPQLVGQGTLIGGTHYSLELTGAAPASQAFLVFGQSQLLLPIAGGTLVPSPDLVAGPLETGAGGGLAGEFTWPVGMPAGVQDFWQVWIADAGAPGGWSASNALRSTTPTQLGGTFPDDWIYGGDCANDPLIQVHRYNQDTFILRQSMCTNFEGPFMYLLFGQDKVLLEDTGAGGIPIAATVYSLIDTWLLEQGKTSIELIVAHSHGHGDHIQGDGQFNGQPNTTVVGTSMGAVANFFGIGAVTDVVTYDLGGRVLDVMAIPGHQSAHIALYDRNTALLLTGDSLYPGFIFLSSSTWNDFRDSISRLRDFVEDKPVAWVMGTHVEMKSTPFEAYTYGTKNQPEERDPQLEKKHLQELDEALDQLPTATTEVHADFIING</sequence>
<keyword evidence="4" id="KW-1185">Reference proteome</keyword>
<dbReference type="Gene3D" id="3.60.15.10">
    <property type="entry name" value="Ribonuclease Z/Hydroxyacylglutathione hydrolase-like"/>
    <property type="match status" value="1"/>
</dbReference>
<dbReference type="Pfam" id="PF00753">
    <property type="entry name" value="Lactamase_B"/>
    <property type="match status" value="1"/>
</dbReference>
<evidence type="ECO:0000256" key="1">
    <source>
        <dbReference type="ARBA" id="ARBA00005250"/>
    </source>
</evidence>
<dbReference type="GO" id="GO:0004416">
    <property type="term" value="F:hydroxyacylglutathione hydrolase activity"/>
    <property type="evidence" value="ECO:0007669"/>
    <property type="project" value="UniProtKB-EC"/>
</dbReference>
<dbReference type="PANTHER" id="PTHR42951">
    <property type="entry name" value="METALLO-BETA-LACTAMASE DOMAIN-CONTAINING"/>
    <property type="match status" value="1"/>
</dbReference>
<dbReference type="SMART" id="SM00849">
    <property type="entry name" value="Lactamase_B"/>
    <property type="match status" value="1"/>
</dbReference>
<reference evidence="3 4" key="1">
    <citation type="submission" date="2019-02" db="EMBL/GenBank/DDBJ databases">
        <title>Deep-cultivation of Planctomycetes and their phenomic and genomic characterization uncovers novel biology.</title>
        <authorList>
            <person name="Wiegand S."/>
            <person name="Jogler M."/>
            <person name="Boedeker C."/>
            <person name="Pinto D."/>
            <person name="Vollmers J."/>
            <person name="Rivas-Marin E."/>
            <person name="Kohn T."/>
            <person name="Peeters S.H."/>
            <person name="Heuer A."/>
            <person name="Rast P."/>
            <person name="Oberbeckmann S."/>
            <person name="Bunk B."/>
            <person name="Jeske O."/>
            <person name="Meyerdierks A."/>
            <person name="Storesund J.E."/>
            <person name="Kallscheuer N."/>
            <person name="Luecker S."/>
            <person name="Lage O.M."/>
            <person name="Pohl T."/>
            <person name="Merkel B.J."/>
            <person name="Hornburger P."/>
            <person name="Mueller R.-W."/>
            <person name="Bruemmer F."/>
            <person name="Labrenz M."/>
            <person name="Spormann A.M."/>
            <person name="Op den Camp H."/>
            <person name="Overmann J."/>
            <person name="Amann R."/>
            <person name="Jetten M.S.M."/>
            <person name="Mascher T."/>
            <person name="Medema M.H."/>
            <person name="Devos D.P."/>
            <person name="Kaster A.-K."/>
            <person name="Ovreas L."/>
            <person name="Rohde M."/>
            <person name="Galperin M.Y."/>
            <person name="Jogler C."/>
        </authorList>
    </citation>
    <scope>NUCLEOTIDE SEQUENCE [LARGE SCALE GENOMIC DNA]</scope>
    <source>
        <strain evidence="3 4">Pla133</strain>
    </source>
</reference>
<dbReference type="InterPro" id="IPR001279">
    <property type="entry name" value="Metallo-B-lactamas"/>
</dbReference>
<dbReference type="InterPro" id="IPR050855">
    <property type="entry name" value="NDM-1-like"/>
</dbReference>
<gene>
    <name evidence="3" type="primary">gloB_2</name>
    <name evidence="3" type="ORF">Pla133_22820</name>
</gene>
<accession>A0A518BJP9</accession>
<dbReference type="SUPFAM" id="SSF56281">
    <property type="entry name" value="Metallo-hydrolase/oxidoreductase"/>
    <property type="match status" value="1"/>
</dbReference>
<dbReference type="KEGG" id="pbap:Pla133_22820"/>
<dbReference type="GO" id="GO:0017001">
    <property type="term" value="P:antibiotic catabolic process"/>
    <property type="evidence" value="ECO:0007669"/>
    <property type="project" value="UniProtKB-ARBA"/>
</dbReference>
<dbReference type="EC" id="3.1.2.6" evidence="3"/>
<protein>
    <submittedName>
        <fullName evidence="3">Hydroxyacylglutathione hydrolase</fullName>
        <ecNumber evidence="3">3.1.2.6</ecNumber>
    </submittedName>
</protein>
<comment type="similarity">
    <text evidence="1">Belongs to the metallo-beta-lactamase superfamily. Class-B beta-lactamase family.</text>
</comment>
<keyword evidence="3" id="KW-0378">Hydrolase</keyword>
<dbReference type="PANTHER" id="PTHR42951:SF4">
    <property type="entry name" value="ACYL-COENZYME A THIOESTERASE MBLAC2"/>
    <property type="match status" value="1"/>
</dbReference>
<evidence type="ECO:0000313" key="3">
    <source>
        <dbReference type="EMBL" id="QDU67204.1"/>
    </source>
</evidence>